<organism evidence="2 3">
    <name type="scientific">Setaria digitata</name>
    <dbReference type="NCBI Taxonomy" id="48799"/>
    <lineage>
        <taxon>Eukaryota</taxon>
        <taxon>Metazoa</taxon>
        <taxon>Ecdysozoa</taxon>
        <taxon>Nematoda</taxon>
        <taxon>Chromadorea</taxon>
        <taxon>Rhabditida</taxon>
        <taxon>Spirurina</taxon>
        <taxon>Spiruromorpha</taxon>
        <taxon>Filarioidea</taxon>
        <taxon>Setariidae</taxon>
        <taxon>Setaria</taxon>
    </lineage>
</organism>
<dbReference type="Proteomes" id="UP000887581">
    <property type="component" value="Unplaced"/>
</dbReference>
<protein>
    <submittedName>
        <fullName evidence="3">Uncharacterized protein</fullName>
    </submittedName>
</protein>
<keyword evidence="2" id="KW-1185">Reference proteome</keyword>
<reference evidence="3" key="1">
    <citation type="submission" date="2022-11" db="UniProtKB">
        <authorList>
            <consortium name="WormBaseParasite"/>
        </authorList>
    </citation>
    <scope>IDENTIFICATION</scope>
</reference>
<feature type="compositionally biased region" description="Polar residues" evidence="1">
    <location>
        <begin position="256"/>
        <end position="269"/>
    </location>
</feature>
<accession>A0A915PQP3</accession>
<name>A0A915PQP3_9BILA</name>
<sequence>MIDSTAIQNKTDELEKRLLKMDLKLQKAKRARDEYVHFLRQKYPHWKPPELHTYKQLQAPNQFQRPLLESLATSKYHWNLGKRFVMPNIQPEFSNLEPNDPIPSRQGLVGELSNSICAFFSKNQDSEVFFSGPALDPDLIRIKKRLTEIAEDLDNLREHRLHLSTADYYLSLRHGFCSSKNQETPEKSAEEGSSITQLKSLHNLRMQIKQIDTHITSDTPSPKAEDYEWMREECLQKNTVKKTENQNKRKFAQVLADQTKNSRTLSKDSNYSERDRSTEPNMVSEEISNFGQMLNVLNQADNQNSRSQGATDMVVSIKSKSFYYIFRNRCTRQKIALEKQKLGETDSTTQVAHAPATTDSGFNFLARILGTSADGTVDEKLISPSGLNDKISKTVELNDEDSDSDFFA</sequence>
<proteinExistence type="predicted"/>
<dbReference type="WBParaSite" id="sdigi.contig2.g361.t1">
    <property type="protein sequence ID" value="sdigi.contig2.g361.t1"/>
    <property type="gene ID" value="sdigi.contig2.g361"/>
</dbReference>
<evidence type="ECO:0000256" key="1">
    <source>
        <dbReference type="SAM" id="MobiDB-lite"/>
    </source>
</evidence>
<dbReference type="AlphaFoldDB" id="A0A915PQP3"/>
<evidence type="ECO:0000313" key="2">
    <source>
        <dbReference type="Proteomes" id="UP000887581"/>
    </source>
</evidence>
<feature type="region of interest" description="Disordered" evidence="1">
    <location>
        <begin position="254"/>
        <end position="281"/>
    </location>
</feature>
<evidence type="ECO:0000313" key="3">
    <source>
        <dbReference type="WBParaSite" id="sdigi.contig2.g361.t1"/>
    </source>
</evidence>